<keyword evidence="6" id="KW-1185">Reference proteome</keyword>
<protein>
    <submittedName>
        <fullName evidence="5">Phosphatidylglycerophosphate synthase</fullName>
    </submittedName>
</protein>
<dbReference type="Proteomes" id="UP000198210">
    <property type="component" value="Chromosome I"/>
</dbReference>
<feature type="compositionally biased region" description="Low complexity" evidence="3">
    <location>
        <begin position="241"/>
        <end position="250"/>
    </location>
</feature>
<dbReference type="Pfam" id="PF01066">
    <property type="entry name" value="CDP-OH_P_transf"/>
    <property type="match status" value="1"/>
</dbReference>
<evidence type="ECO:0000313" key="5">
    <source>
        <dbReference type="EMBL" id="SCG64397.1"/>
    </source>
</evidence>
<dbReference type="AlphaFoldDB" id="A0A1C5J1B2"/>
<feature type="region of interest" description="Disordered" evidence="3">
    <location>
        <begin position="241"/>
        <end position="274"/>
    </location>
</feature>
<evidence type="ECO:0000256" key="4">
    <source>
        <dbReference type="SAM" id="Phobius"/>
    </source>
</evidence>
<evidence type="ECO:0000313" key="6">
    <source>
        <dbReference type="Proteomes" id="UP000198210"/>
    </source>
</evidence>
<reference evidence="5 6" key="1">
    <citation type="submission" date="2016-06" db="EMBL/GenBank/DDBJ databases">
        <authorList>
            <person name="Kjaerup R.B."/>
            <person name="Dalgaard T.S."/>
            <person name="Juul-Madsen H.R."/>
        </authorList>
    </citation>
    <scope>NUCLEOTIDE SEQUENCE [LARGE SCALE GENOMIC DNA]</scope>
    <source>
        <strain evidence="5 6">DSM 45097</strain>
    </source>
</reference>
<keyword evidence="4" id="KW-0812">Transmembrane</keyword>
<proteinExistence type="inferred from homology"/>
<name>A0A1C5J1B2_9ACTN</name>
<sequence>MRTVRNGPLAGLVCQVALLAALAATVGLGVAGCLVGFAHGVAQYALLRHGLRRSGAVGLRPADRVTLTRAVLVGGVTALVADSVTSPTPVAVLAALTAVALALDWLDGQVARRTGTTSAFGARFDMEVDAFLILVLSAYVAPAVGGWALAVGAMRYAFVAASRPLPWLHGTLPPRWWRKVVAAVQGVALAVVAAGLLPAALSVALVAVALALLVESFGRDVWWLWRHRPAAARQAGARSAAAAGTPPAIGHPRGEPVGVLPHPAQARPAARQAA</sequence>
<dbReference type="InterPro" id="IPR000462">
    <property type="entry name" value="CDP-OH_P_trans"/>
</dbReference>
<dbReference type="Gene3D" id="1.20.120.1760">
    <property type="match status" value="1"/>
</dbReference>
<keyword evidence="1 2" id="KW-0808">Transferase</keyword>
<dbReference type="PROSITE" id="PS51257">
    <property type="entry name" value="PROKAR_LIPOPROTEIN"/>
    <property type="match status" value="1"/>
</dbReference>
<dbReference type="InterPro" id="IPR048254">
    <property type="entry name" value="CDP_ALCOHOL_P_TRANSF_CS"/>
</dbReference>
<accession>A0A1C5J1B2</accession>
<evidence type="ECO:0000256" key="2">
    <source>
        <dbReference type="RuleBase" id="RU003750"/>
    </source>
</evidence>
<gene>
    <name evidence="5" type="ORF">GA0074704_4022</name>
</gene>
<feature type="transmembrane region" description="Helical" evidence="4">
    <location>
        <begin position="181"/>
        <end position="214"/>
    </location>
</feature>
<dbReference type="GO" id="GO:0016020">
    <property type="term" value="C:membrane"/>
    <property type="evidence" value="ECO:0007669"/>
    <property type="project" value="InterPro"/>
</dbReference>
<dbReference type="RefSeq" id="WP_088971922.1">
    <property type="nucleotide sequence ID" value="NZ_JBHLYF010000005.1"/>
</dbReference>
<comment type="similarity">
    <text evidence="2">Belongs to the CDP-alcohol phosphatidyltransferase class-I family.</text>
</comment>
<dbReference type="PROSITE" id="PS00379">
    <property type="entry name" value="CDP_ALCOHOL_P_TRANSF"/>
    <property type="match status" value="1"/>
</dbReference>
<dbReference type="EMBL" id="LT607751">
    <property type="protein sequence ID" value="SCG64397.1"/>
    <property type="molecule type" value="Genomic_DNA"/>
</dbReference>
<keyword evidence="4" id="KW-0472">Membrane</keyword>
<dbReference type="InterPro" id="IPR043130">
    <property type="entry name" value="CDP-OH_PTrfase_TM_dom"/>
</dbReference>
<organism evidence="5 6">
    <name type="scientific">Micromonospora siamensis</name>
    <dbReference type="NCBI Taxonomy" id="299152"/>
    <lineage>
        <taxon>Bacteria</taxon>
        <taxon>Bacillati</taxon>
        <taxon>Actinomycetota</taxon>
        <taxon>Actinomycetes</taxon>
        <taxon>Micromonosporales</taxon>
        <taxon>Micromonosporaceae</taxon>
        <taxon>Micromonospora</taxon>
    </lineage>
</organism>
<dbReference type="GO" id="GO:0016780">
    <property type="term" value="F:phosphotransferase activity, for other substituted phosphate groups"/>
    <property type="evidence" value="ECO:0007669"/>
    <property type="project" value="InterPro"/>
</dbReference>
<keyword evidence="4" id="KW-1133">Transmembrane helix</keyword>
<evidence type="ECO:0000256" key="3">
    <source>
        <dbReference type="SAM" id="MobiDB-lite"/>
    </source>
</evidence>
<dbReference type="GO" id="GO:0008654">
    <property type="term" value="P:phospholipid biosynthetic process"/>
    <property type="evidence" value="ECO:0007669"/>
    <property type="project" value="InterPro"/>
</dbReference>
<evidence type="ECO:0000256" key="1">
    <source>
        <dbReference type="ARBA" id="ARBA00022679"/>
    </source>
</evidence>
<feature type="compositionally biased region" description="Low complexity" evidence="3">
    <location>
        <begin position="263"/>
        <end position="274"/>
    </location>
</feature>
<feature type="transmembrane region" description="Helical" evidence="4">
    <location>
        <begin position="128"/>
        <end position="161"/>
    </location>
</feature>